<organism evidence="2 3">
    <name type="scientific">Paraburkholderia franconis</name>
    <dbReference type="NCBI Taxonomy" id="2654983"/>
    <lineage>
        <taxon>Bacteria</taxon>
        <taxon>Pseudomonadati</taxon>
        <taxon>Pseudomonadota</taxon>
        <taxon>Betaproteobacteria</taxon>
        <taxon>Burkholderiales</taxon>
        <taxon>Burkholderiaceae</taxon>
        <taxon>Paraburkholderia</taxon>
    </lineage>
</organism>
<gene>
    <name evidence="2" type="primary">citF</name>
    <name evidence="2" type="ORF">GCT13_26980</name>
</gene>
<dbReference type="NCBIfam" id="TIGR01584">
    <property type="entry name" value="citF"/>
    <property type="match status" value="1"/>
</dbReference>
<dbReference type="InterPro" id="IPR006472">
    <property type="entry name" value="Citrate_lyase_asu"/>
</dbReference>
<dbReference type="EC" id="2.8.3.10" evidence="1"/>
<dbReference type="Gene3D" id="3.40.1080.10">
    <property type="entry name" value="Glutaconate Coenzyme A-transferase"/>
    <property type="match status" value="2"/>
</dbReference>
<comment type="subcellular location">
    <subcellularLocation>
        <location evidence="1">Cytoplasm</location>
    </subcellularLocation>
</comment>
<dbReference type="GO" id="GO:0008814">
    <property type="term" value="F:citrate CoA-transferase activity"/>
    <property type="evidence" value="ECO:0007669"/>
    <property type="project" value="UniProtKB-UniRule"/>
</dbReference>
<keyword evidence="3" id="KW-1185">Reference proteome</keyword>
<dbReference type="SUPFAM" id="SSF100950">
    <property type="entry name" value="NagB/RpiA/CoA transferase-like"/>
    <property type="match status" value="2"/>
</dbReference>
<dbReference type="GO" id="GO:0005737">
    <property type="term" value="C:cytoplasm"/>
    <property type="evidence" value="ECO:0007669"/>
    <property type="project" value="UniProtKB-SubCell"/>
</dbReference>
<comment type="catalytic activity">
    <reaction evidence="1">
        <text>citrate = oxaloacetate + acetate</text>
        <dbReference type="Rhea" id="RHEA:10760"/>
        <dbReference type="ChEBI" id="CHEBI:16452"/>
        <dbReference type="ChEBI" id="CHEBI:16947"/>
        <dbReference type="ChEBI" id="CHEBI:30089"/>
        <dbReference type="EC" id="4.1.3.6"/>
    </reaction>
</comment>
<protein>
    <recommendedName>
        <fullName evidence="1">Citrate lyase alpha chain</fullName>
        <shortName evidence="1">Citrase alpha chain</shortName>
        <ecNumber evidence="1">2.8.3.10</ecNumber>
        <ecNumber evidence="1">4.1.3.6</ecNumber>
    </recommendedName>
    <alternativeName>
        <fullName evidence="1">Citrate (pro-3S)-lyase alpha chain</fullName>
    </alternativeName>
    <alternativeName>
        <fullName evidence="1">Citrate CoA-transferase subunit</fullName>
    </alternativeName>
</protein>
<dbReference type="PANTHER" id="PTHR40596">
    <property type="entry name" value="CITRATE LYASE ALPHA CHAIN"/>
    <property type="match status" value="1"/>
</dbReference>
<evidence type="ECO:0000313" key="3">
    <source>
        <dbReference type="Proteomes" id="UP000484381"/>
    </source>
</evidence>
<dbReference type="GO" id="GO:0009346">
    <property type="term" value="C:ATP-independent citrate lyase complex"/>
    <property type="evidence" value="ECO:0007669"/>
    <property type="project" value="UniProtKB-UniRule"/>
</dbReference>
<dbReference type="Proteomes" id="UP000484381">
    <property type="component" value="Unassembled WGS sequence"/>
</dbReference>
<evidence type="ECO:0000313" key="2">
    <source>
        <dbReference type="EMBL" id="MPW20432.1"/>
    </source>
</evidence>
<proteinExistence type="predicted"/>
<dbReference type="GO" id="GO:0008815">
    <property type="term" value="F:citrate (pro-3S)-lyase activity"/>
    <property type="evidence" value="ECO:0007669"/>
    <property type="project" value="UniProtKB-UniRule"/>
</dbReference>
<comment type="caution">
    <text evidence="2">The sequence shown here is derived from an EMBL/GenBank/DDBJ whole genome shotgun (WGS) entry which is preliminary data.</text>
</comment>
<comment type="catalytic activity">
    <reaction evidence="1">
        <text>citrate + acetyl-CoA = (3S)-citryl-CoA + acetate</text>
        <dbReference type="Rhea" id="RHEA:19405"/>
        <dbReference type="ChEBI" id="CHEBI:16947"/>
        <dbReference type="ChEBI" id="CHEBI:30089"/>
        <dbReference type="ChEBI" id="CHEBI:57288"/>
        <dbReference type="ChEBI" id="CHEBI:57321"/>
        <dbReference type="EC" id="2.8.3.10"/>
    </reaction>
</comment>
<dbReference type="EMBL" id="WHNP01000029">
    <property type="protein sequence ID" value="MPW20432.1"/>
    <property type="molecule type" value="Genomic_DNA"/>
</dbReference>
<keyword evidence="1" id="KW-0963">Cytoplasm</keyword>
<dbReference type="EC" id="4.1.3.6" evidence="1"/>
<dbReference type="RefSeq" id="WP_087739517.1">
    <property type="nucleotide sequence ID" value="NZ_WHNP01000029.1"/>
</dbReference>
<keyword evidence="1 2" id="KW-0456">Lyase</keyword>
<dbReference type="AlphaFoldDB" id="A0A7X1NED8"/>
<dbReference type="GO" id="GO:0006084">
    <property type="term" value="P:acetyl-CoA metabolic process"/>
    <property type="evidence" value="ECO:0007669"/>
    <property type="project" value="UniProtKB-UniRule"/>
</dbReference>
<dbReference type="PIRSF" id="PIRSF009451">
    <property type="entry name" value="Citrt_lyas_alpha"/>
    <property type="match status" value="1"/>
</dbReference>
<name>A0A7X1NED8_9BURK</name>
<dbReference type="PANTHER" id="PTHR40596:SF1">
    <property type="entry name" value="CITRATE LYASE ALPHA CHAIN"/>
    <property type="match status" value="1"/>
</dbReference>
<dbReference type="InterPro" id="IPR037171">
    <property type="entry name" value="NagB/RpiA_transferase-like"/>
</dbReference>
<accession>A0A7X1NED8</accession>
<evidence type="ECO:0000256" key="1">
    <source>
        <dbReference type="PIRNR" id="PIRNR009451"/>
    </source>
</evidence>
<keyword evidence="1 2" id="KW-0808">Transferase</keyword>
<sequence length="512" mass="53628">MKTANGREIPASIPGYGIVSPYVGPATTRTFVTRATRQVHPVGHGRSKRLEDISAAIDACELKSGDTISFHHHLRNGDQVLNMVLAVAARRGIKDLTIATSSIFGVHAPLVEHIRNGVVARILTAYMSGPVADAVSSGLLSNPVVFQTHGGRARAIESGELHIDVAFIAAPAADPYGNLNGVDGPAACGPLGYAMVDAQYADRVVAVTDYLQPYPLCPVDIFQDQVDFVVVVDSIGDPAGILSGTTKPTTEPVGLQIAQSAARLIEASGLLEHGFSFQTGAGGVSIAVAEYVKGLMQRNQVQGSFAAGGVTGALVEMLELGLFRTIFDVQCFDLRAVESYRRDFRHQAMSASMYANPHSRGAVVNQLDVMILGASEVDVDFNVNVTTGSSGMILGGSGGHADTAAGAKLAIVTTRLSSRAGAKVVGKVDCLTTPGETIDAVVTEVGISVNPGRTDLIDRFHAAGIELMQIDEMLCAARALAGEPTSRVQGAEVVGVVEYRDGSVIDLIRASR</sequence>
<reference evidence="2 3" key="1">
    <citation type="submission" date="2019-10" db="EMBL/GenBank/DDBJ databases">
        <title>Paraburkholderia sp. isolated from nodules of Mimosa pudica from Brazilian Atlantic Forest soils.</title>
        <authorList>
            <person name="Paulitsch F."/>
            <person name="Hungria M."/>
            <person name="Dall'Agnol R."/>
        </authorList>
    </citation>
    <scope>NUCLEOTIDE SEQUENCE [LARGE SCALE GENOMIC DNA]</scope>
    <source>
        <strain evidence="2 3">CNPSo 3157</strain>
    </source>
</reference>
<dbReference type="Pfam" id="PF04223">
    <property type="entry name" value="CitF"/>
    <property type="match status" value="1"/>
</dbReference>